<comment type="similarity">
    <text evidence="1">Belongs to the short-chain dehydrogenases/reductases (SDR) family.</text>
</comment>
<dbReference type="PROSITE" id="PS00061">
    <property type="entry name" value="ADH_SHORT"/>
    <property type="match status" value="1"/>
</dbReference>
<dbReference type="PANTHER" id="PTHR42760:SF123">
    <property type="entry name" value="OXIDOREDUCTASE"/>
    <property type="match status" value="1"/>
</dbReference>
<dbReference type="PRINTS" id="PR00081">
    <property type="entry name" value="GDHRDH"/>
</dbReference>
<dbReference type="PRINTS" id="PR00080">
    <property type="entry name" value="SDRFAMILY"/>
</dbReference>
<evidence type="ECO:0000256" key="1">
    <source>
        <dbReference type="ARBA" id="ARBA00006484"/>
    </source>
</evidence>
<dbReference type="SUPFAM" id="SSF51735">
    <property type="entry name" value="NAD(P)-binding Rossmann-fold domains"/>
    <property type="match status" value="1"/>
</dbReference>
<reference evidence="2 3" key="1">
    <citation type="submission" date="2024-04" db="EMBL/GenBank/DDBJ databases">
        <title>Genome sequencing and metabolic network reconstruction of aminoacids and betaine degradation by Anoxynatronum sibiricum.</title>
        <authorList>
            <person name="Detkova E.N."/>
            <person name="Boltjanskaja Y.V."/>
            <person name="Mardanov A.V."/>
            <person name="Kevbrin V."/>
        </authorList>
    </citation>
    <scope>NUCLEOTIDE SEQUENCE [LARGE SCALE GENOMIC DNA]</scope>
    <source>
        <strain evidence="2 3">Z-7981</strain>
    </source>
</reference>
<dbReference type="RefSeq" id="WP_343186448.1">
    <property type="nucleotide sequence ID" value="NZ_JBCITM010000012.1"/>
</dbReference>
<comment type="caution">
    <text evidence="2">The sequence shown here is derived from an EMBL/GenBank/DDBJ whole genome shotgun (WGS) entry which is preliminary data.</text>
</comment>
<dbReference type="InterPro" id="IPR036291">
    <property type="entry name" value="NAD(P)-bd_dom_sf"/>
</dbReference>
<evidence type="ECO:0000313" key="2">
    <source>
        <dbReference type="EMBL" id="MEN1761143.1"/>
    </source>
</evidence>
<dbReference type="InterPro" id="IPR020904">
    <property type="entry name" value="Sc_DH/Rdtase_CS"/>
</dbReference>
<dbReference type="NCBIfam" id="NF009386">
    <property type="entry name" value="PRK12745.1"/>
    <property type="match status" value="1"/>
</dbReference>
<sequence>MAVVTGGTRGIGFGIVKELYADGYQVACLGRTLNETAAQLVASSQGNVRFVASDLGSTEKIQASLDEVMAVFGRIDVLVNNAGVAPKERLDLLETTPESFDFVVNTNLKGTFFMTQKAANLMLQQQDRPVPPKIINIASLSSYTSSVNRGEYCISKAGISMVTTLFADRLAEQGILVYEIRPGIIKTDMTAKVSEKYDRLINDGLLPIRRWGTPEDIAAAASLLCSPKMTYSTGDVINVDGGFHLRRL</sequence>
<dbReference type="PANTHER" id="PTHR42760">
    <property type="entry name" value="SHORT-CHAIN DEHYDROGENASES/REDUCTASES FAMILY MEMBER"/>
    <property type="match status" value="1"/>
</dbReference>
<dbReference type="Proteomes" id="UP001407405">
    <property type="component" value="Unassembled WGS sequence"/>
</dbReference>
<proteinExistence type="inferred from homology"/>
<dbReference type="Gene3D" id="3.40.50.720">
    <property type="entry name" value="NAD(P)-binding Rossmann-like Domain"/>
    <property type="match status" value="1"/>
</dbReference>
<dbReference type="Pfam" id="PF13561">
    <property type="entry name" value="adh_short_C2"/>
    <property type="match status" value="1"/>
</dbReference>
<evidence type="ECO:0000313" key="3">
    <source>
        <dbReference type="Proteomes" id="UP001407405"/>
    </source>
</evidence>
<name>A0ABU9VVF3_9CLOT</name>
<dbReference type="InterPro" id="IPR002347">
    <property type="entry name" value="SDR_fam"/>
</dbReference>
<protein>
    <submittedName>
        <fullName evidence="2">3-ketoacyl-ACP reductase</fullName>
    </submittedName>
</protein>
<accession>A0ABU9VVF3</accession>
<organism evidence="2 3">
    <name type="scientific">Anoxynatronum sibiricum</name>
    <dbReference type="NCBI Taxonomy" id="210623"/>
    <lineage>
        <taxon>Bacteria</taxon>
        <taxon>Bacillati</taxon>
        <taxon>Bacillota</taxon>
        <taxon>Clostridia</taxon>
        <taxon>Eubacteriales</taxon>
        <taxon>Clostridiaceae</taxon>
        <taxon>Anoxynatronum</taxon>
    </lineage>
</organism>
<keyword evidence="3" id="KW-1185">Reference proteome</keyword>
<gene>
    <name evidence="2" type="ORF">AAIG11_11690</name>
</gene>
<dbReference type="EMBL" id="JBCITM010000012">
    <property type="protein sequence ID" value="MEN1761143.1"/>
    <property type="molecule type" value="Genomic_DNA"/>
</dbReference>